<dbReference type="EMBL" id="ML220217">
    <property type="protein sequence ID" value="TGZ76151.1"/>
    <property type="molecule type" value="Genomic_DNA"/>
</dbReference>
<sequence length="329" mass="36306">MPPGNQKGVGKSPREGGEERVEERVEERAGERVTMNLEKFSTLANTTNTVDSATKTRFTGDPKKIPRFDPKERASASRKRPRSGLPLVEDITTAELTNLIQEAIGAALKETNKELELLRKEVAGLEKRLSEPQQTARPNTAPNRPPTSGALNYAQVLESGLSLTQSNSWTKVQAKRTKTKTMTPAKAVTMAQRKIIVLRNAQASKMKTKEDLVAIRDAANKALVEAGALPHQKIACASTNAKGNFILLTRDDCKASELVNFHEAIKIQILQIDPAIESIQGQQTWLKLAIHGIDQLRFPPTEGGMRALQEEIETYNSDVNLLACPRYYT</sequence>
<accession>A0A4S2MH29</accession>
<dbReference type="AlphaFoldDB" id="A0A4S2MH29"/>
<feature type="compositionally biased region" description="Polar residues" evidence="1">
    <location>
        <begin position="131"/>
        <end position="142"/>
    </location>
</feature>
<keyword evidence="3" id="KW-1185">Reference proteome</keyword>
<proteinExistence type="predicted"/>
<evidence type="ECO:0000256" key="1">
    <source>
        <dbReference type="SAM" id="MobiDB-lite"/>
    </source>
</evidence>
<dbReference type="Proteomes" id="UP000298138">
    <property type="component" value="Unassembled WGS sequence"/>
</dbReference>
<feature type="compositionally biased region" description="Basic and acidic residues" evidence="1">
    <location>
        <begin position="58"/>
        <end position="75"/>
    </location>
</feature>
<feature type="compositionally biased region" description="Polar residues" evidence="1">
    <location>
        <begin position="42"/>
        <end position="57"/>
    </location>
</feature>
<reference evidence="2 3" key="1">
    <citation type="submission" date="2019-04" db="EMBL/GenBank/DDBJ databases">
        <title>Comparative genomics and transcriptomics to analyze fruiting body development in filamentous ascomycetes.</title>
        <authorList>
            <consortium name="DOE Joint Genome Institute"/>
            <person name="Lutkenhaus R."/>
            <person name="Traeger S."/>
            <person name="Breuer J."/>
            <person name="Kuo A."/>
            <person name="Lipzen A."/>
            <person name="Pangilinan J."/>
            <person name="Dilworth D."/>
            <person name="Sandor L."/>
            <person name="Poggeler S."/>
            <person name="Barry K."/>
            <person name="Grigoriev I.V."/>
            <person name="Nowrousian M."/>
        </authorList>
    </citation>
    <scope>NUCLEOTIDE SEQUENCE [LARGE SCALE GENOMIC DNA]</scope>
    <source>
        <strain evidence="2 3">CBS 389.68</strain>
    </source>
</reference>
<dbReference type="InParanoid" id="A0A4S2MH29"/>
<gene>
    <name evidence="2" type="ORF">EX30DRAFT_375755</name>
</gene>
<organism evidence="2 3">
    <name type="scientific">Ascodesmis nigricans</name>
    <dbReference type="NCBI Taxonomy" id="341454"/>
    <lineage>
        <taxon>Eukaryota</taxon>
        <taxon>Fungi</taxon>
        <taxon>Dikarya</taxon>
        <taxon>Ascomycota</taxon>
        <taxon>Pezizomycotina</taxon>
        <taxon>Pezizomycetes</taxon>
        <taxon>Pezizales</taxon>
        <taxon>Ascodesmidaceae</taxon>
        <taxon>Ascodesmis</taxon>
    </lineage>
</organism>
<dbReference type="STRING" id="341454.A0A4S2MH29"/>
<protein>
    <submittedName>
        <fullName evidence="2">Uncharacterized protein</fullName>
    </submittedName>
</protein>
<feature type="compositionally biased region" description="Basic and acidic residues" evidence="1">
    <location>
        <begin position="12"/>
        <end position="31"/>
    </location>
</feature>
<evidence type="ECO:0000313" key="2">
    <source>
        <dbReference type="EMBL" id="TGZ76151.1"/>
    </source>
</evidence>
<feature type="region of interest" description="Disordered" evidence="1">
    <location>
        <begin position="1"/>
        <end position="86"/>
    </location>
</feature>
<dbReference type="OrthoDB" id="4226988at2759"/>
<name>A0A4S2MH29_9PEZI</name>
<evidence type="ECO:0000313" key="3">
    <source>
        <dbReference type="Proteomes" id="UP000298138"/>
    </source>
</evidence>
<feature type="region of interest" description="Disordered" evidence="1">
    <location>
        <begin position="126"/>
        <end position="150"/>
    </location>
</feature>